<dbReference type="Pfam" id="PF04954">
    <property type="entry name" value="SIP"/>
    <property type="match status" value="1"/>
</dbReference>
<dbReference type="Proteomes" id="UP000242427">
    <property type="component" value="Unassembled WGS sequence"/>
</dbReference>
<name>A0A9X7JL74_9ACTN</name>
<dbReference type="EMBL" id="PXWG01000117">
    <property type="protein sequence ID" value="PSJ25499.1"/>
    <property type="molecule type" value="Genomic_DNA"/>
</dbReference>
<evidence type="ECO:0000259" key="2">
    <source>
        <dbReference type="PROSITE" id="PS51384"/>
    </source>
</evidence>
<dbReference type="InterPro" id="IPR039261">
    <property type="entry name" value="FNR_nucleotide-bd"/>
</dbReference>
<dbReference type="PANTHER" id="PTHR30157">
    <property type="entry name" value="FERRIC REDUCTASE, NADPH-DEPENDENT"/>
    <property type="match status" value="1"/>
</dbReference>
<accession>A0A9X7JL74</accession>
<dbReference type="PROSITE" id="PS51384">
    <property type="entry name" value="FAD_FR"/>
    <property type="match status" value="1"/>
</dbReference>
<comment type="caution">
    <text evidence="3">The sequence shown here is derived from an EMBL/GenBank/DDBJ whole genome shotgun (WGS) entry which is preliminary data.</text>
</comment>
<dbReference type="InterPro" id="IPR017938">
    <property type="entry name" value="Riboflavin_synthase-like_b-brl"/>
</dbReference>
<sequence>MLPLHSIGRSARPGAREAITGTTAQDARQDHPCLRSCQPGERKRHLAFRASGTWRSAQWEGQRKRKAEHMHQAERNGYPGGRRFRDERLLAAKVTAVRAAVPGMTDVTLRGPAFARFACKPGAHLPVEVPGGAQGPVLRTYSVWRHTPADASLTLRIALHHPGGPGSAWAGAVTPGERVRTGVPRNRIVLDPRARHHVFVGEETGAVPLLTMLDALPPGAVSHGVLETTGPEAEFPAPDGERTLRWVHRGRASAAASPVLVAAVRRLELPPGPGVAYVAGEAATCRAVVRHFVTERGWPRFAVKTQTHWTPGKCGIL</sequence>
<feature type="region of interest" description="Disordered" evidence="1">
    <location>
        <begin position="58"/>
        <end position="81"/>
    </location>
</feature>
<evidence type="ECO:0000313" key="3">
    <source>
        <dbReference type="EMBL" id="PSJ25499.1"/>
    </source>
</evidence>
<dbReference type="PANTHER" id="PTHR30157:SF0">
    <property type="entry name" value="NADPH-DEPENDENT FERRIC-CHELATE REDUCTASE"/>
    <property type="match status" value="1"/>
</dbReference>
<gene>
    <name evidence="3" type="ORF">B7P34_27930</name>
</gene>
<feature type="domain" description="FAD-binding FR-type" evidence="2">
    <location>
        <begin position="87"/>
        <end position="191"/>
    </location>
</feature>
<dbReference type="PRINTS" id="PR00409">
    <property type="entry name" value="PHDIOXRDTASE"/>
</dbReference>
<organism evidence="3 4">
    <name type="scientific">Streptosporangium nondiastaticum</name>
    <dbReference type="NCBI Taxonomy" id="35764"/>
    <lineage>
        <taxon>Bacteria</taxon>
        <taxon>Bacillati</taxon>
        <taxon>Actinomycetota</taxon>
        <taxon>Actinomycetes</taxon>
        <taxon>Streptosporangiales</taxon>
        <taxon>Streptosporangiaceae</taxon>
        <taxon>Streptosporangium</taxon>
    </lineage>
</organism>
<dbReference type="GO" id="GO:0016491">
    <property type="term" value="F:oxidoreductase activity"/>
    <property type="evidence" value="ECO:0007669"/>
    <property type="project" value="InterPro"/>
</dbReference>
<dbReference type="Pfam" id="PF08021">
    <property type="entry name" value="FAD_binding_9"/>
    <property type="match status" value="1"/>
</dbReference>
<dbReference type="InterPro" id="IPR017927">
    <property type="entry name" value="FAD-bd_FR_type"/>
</dbReference>
<protein>
    <recommendedName>
        <fullName evidence="2">FAD-binding FR-type domain-containing protein</fullName>
    </recommendedName>
</protein>
<dbReference type="Gene3D" id="3.40.50.80">
    <property type="entry name" value="Nucleotide-binding domain of ferredoxin-NADP reductase (FNR) module"/>
    <property type="match status" value="1"/>
</dbReference>
<evidence type="ECO:0000313" key="4">
    <source>
        <dbReference type="Proteomes" id="UP000242427"/>
    </source>
</evidence>
<evidence type="ECO:0000256" key="1">
    <source>
        <dbReference type="SAM" id="MobiDB-lite"/>
    </source>
</evidence>
<keyword evidence="4" id="KW-1185">Reference proteome</keyword>
<feature type="region of interest" description="Disordered" evidence="1">
    <location>
        <begin position="1"/>
        <end position="37"/>
    </location>
</feature>
<dbReference type="InterPro" id="IPR013113">
    <property type="entry name" value="SIP_FAD-bd"/>
</dbReference>
<dbReference type="SUPFAM" id="SSF63380">
    <property type="entry name" value="Riboflavin synthase domain-like"/>
    <property type="match status" value="1"/>
</dbReference>
<dbReference type="Gene3D" id="2.40.30.10">
    <property type="entry name" value="Translation factors"/>
    <property type="match status" value="1"/>
</dbReference>
<dbReference type="AlphaFoldDB" id="A0A9X7JL74"/>
<dbReference type="InterPro" id="IPR039374">
    <property type="entry name" value="SIP_fam"/>
</dbReference>
<reference evidence="3 4" key="1">
    <citation type="submission" date="2018-03" db="EMBL/GenBank/DDBJ databases">
        <title>Chitinolytic properties of Streptosporangium nondiastaticum TBG75A20.</title>
        <authorList>
            <person name="Gayathri V."/>
            <person name="Shiburaj S."/>
        </authorList>
    </citation>
    <scope>NUCLEOTIDE SEQUENCE [LARGE SCALE GENOMIC DNA]</scope>
    <source>
        <strain evidence="3 4">TBG75A20</strain>
    </source>
</reference>
<dbReference type="OrthoDB" id="3745257at2"/>
<dbReference type="CDD" id="cd06193">
    <property type="entry name" value="siderophore_interacting"/>
    <property type="match status" value="1"/>
</dbReference>
<proteinExistence type="predicted"/>
<dbReference type="InterPro" id="IPR007037">
    <property type="entry name" value="SIP_rossman_dom"/>
</dbReference>